<sequence>MSLLTILLQQIKENPNHYLGKPSITCLDAFLHGYLLARNYMGLELLDIEIIWFQKWIPEKLELKTSHSWAAVILYYSGNERSAFYKFFDLFAEFQAERRLDIADYNYSHNPIWDEDLYAFLKRLRQRPGMYLGTSSITRLYMLLKGYNYARREAGVPLTTQEQDFLQFQEWVQARFDIHSPQSWDKIILFHSIDEQEALKDFFELLDEFLSRKM</sequence>
<keyword evidence="2" id="KW-1185">Reference proteome</keyword>
<accession>K9X7M7</accession>
<dbReference type="EMBL" id="CP003642">
    <property type="protein sequence ID" value="AFZ28104.1"/>
    <property type="molecule type" value="Genomic_DNA"/>
</dbReference>
<gene>
    <name evidence="1" type="ORF">Cylst_6136</name>
</gene>
<evidence type="ECO:0000313" key="1">
    <source>
        <dbReference type="EMBL" id="AFZ28104.1"/>
    </source>
</evidence>
<organism evidence="1 2">
    <name type="scientific">Cylindrospermum stagnale PCC 7417</name>
    <dbReference type="NCBI Taxonomy" id="56107"/>
    <lineage>
        <taxon>Bacteria</taxon>
        <taxon>Bacillati</taxon>
        <taxon>Cyanobacteriota</taxon>
        <taxon>Cyanophyceae</taxon>
        <taxon>Nostocales</taxon>
        <taxon>Nostocaceae</taxon>
        <taxon>Cylindrospermum</taxon>
    </lineage>
</organism>
<dbReference type="AlphaFoldDB" id="K9X7M7"/>
<dbReference type="STRING" id="56107.Cylst_6136"/>
<reference evidence="1 2" key="1">
    <citation type="submission" date="2012-06" db="EMBL/GenBank/DDBJ databases">
        <title>Finished chromosome of genome of Cylindrospermum stagnale PCC 7417.</title>
        <authorList>
            <consortium name="US DOE Joint Genome Institute"/>
            <person name="Gugger M."/>
            <person name="Coursin T."/>
            <person name="Rippka R."/>
            <person name="Tandeau De Marsac N."/>
            <person name="Huntemann M."/>
            <person name="Wei C.-L."/>
            <person name="Han J."/>
            <person name="Detter J.C."/>
            <person name="Han C."/>
            <person name="Tapia R."/>
            <person name="Chen A."/>
            <person name="Kyrpides N."/>
            <person name="Mavromatis K."/>
            <person name="Markowitz V."/>
            <person name="Szeto E."/>
            <person name="Ivanova N."/>
            <person name="Pagani I."/>
            <person name="Pati A."/>
            <person name="Goodwin L."/>
            <person name="Nordberg H.P."/>
            <person name="Cantor M.N."/>
            <person name="Hua S.X."/>
            <person name="Woyke T."/>
            <person name="Kerfeld C.A."/>
        </authorList>
    </citation>
    <scope>NUCLEOTIDE SEQUENCE [LARGE SCALE GENOMIC DNA]</scope>
    <source>
        <strain evidence="1 2">PCC 7417</strain>
    </source>
</reference>
<dbReference type="eggNOG" id="ENOG5032Y29">
    <property type="taxonomic scope" value="Bacteria"/>
</dbReference>
<dbReference type="KEGG" id="csg:Cylst_6136"/>
<dbReference type="Proteomes" id="UP000010475">
    <property type="component" value="Chromosome"/>
</dbReference>
<dbReference type="OrthoDB" id="2617173at2"/>
<evidence type="ECO:0000313" key="2">
    <source>
        <dbReference type="Proteomes" id="UP000010475"/>
    </source>
</evidence>
<dbReference type="HOGENOM" id="CLU_1198782_0_0_3"/>
<dbReference type="RefSeq" id="WP_015211336.1">
    <property type="nucleotide sequence ID" value="NC_019757.1"/>
</dbReference>
<name>K9X7M7_9NOST</name>
<proteinExistence type="predicted"/>
<protein>
    <submittedName>
        <fullName evidence="1">Uncharacterized protein</fullName>
    </submittedName>
</protein>